<evidence type="ECO:0000313" key="1">
    <source>
        <dbReference type="EMBL" id="SIS98709.1"/>
    </source>
</evidence>
<dbReference type="OrthoDB" id="32195at2"/>
<sequence length="353" mass="41211">MKEKDLKHRLQQKFDFNIWREILPLFFKKIDYFSSPDNPFEEVDKVIDGKQIGTVKLDDGKQLALFTVEVADNISIVRNRQGLREIAAKHIDQNIIHGALAFFYNKNQVDYRFSFIAKEASLDLETGELIKGETKPKRYTYLLGSNEACTTPAKRMLVLADKREKGEVNIKELKEVFSVEALNKDFFKTYKAHYEKFAKHLADESNPSRTKLIDTEKDTKDKEEKPIRDFVKKLLGRIVFLQFLEKKGWMGCDANTQDWTGGHPRFMYQLFEDLVNMMVYELYFEEEMKAKEIDVLQFVTEKAFPDITQAEDKKAIIQKVYYELQQKDNPIRNRILVASSRSETIARINAATS</sequence>
<gene>
    <name evidence="1" type="ORF">SAMN05421761_110101</name>
</gene>
<dbReference type="EMBL" id="FTOP01000010">
    <property type="protein sequence ID" value="SIS98709.1"/>
    <property type="molecule type" value="Genomic_DNA"/>
</dbReference>
<proteinExistence type="predicted"/>
<evidence type="ECO:0000313" key="2">
    <source>
        <dbReference type="Proteomes" id="UP000186026"/>
    </source>
</evidence>
<protein>
    <submittedName>
        <fullName evidence="1">Uncharacterized protein</fullName>
    </submittedName>
</protein>
<keyword evidence="2" id="KW-1185">Reference proteome</keyword>
<dbReference type="STRING" id="529505.SAMN05421761_110101"/>
<dbReference type="AlphaFoldDB" id="A0A1N7NKK2"/>
<reference evidence="2" key="1">
    <citation type="submission" date="2017-01" db="EMBL/GenBank/DDBJ databases">
        <authorList>
            <person name="Varghese N."/>
            <person name="Submissions S."/>
        </authorList>
    </citation>
    <scope>NUCLEOTIDE SEQUENCE [LARGE SCALE GENOMIC DNA]</scope>
    <source>
        <strain evidence="2">DSM 46698</strain>
    </source>
</reference>
<accession>A0A1N7NKK2</accession>
<dbReference type="RefSeq" id="WP_076501833.1">
    <property type="nucleotide sequence ID" value="NZ_FTOP01000010.1"/>
</dbReference>
<dbReference type="Proteomes" id="UP000186026">
    <property type="component" value="Unassembled WGS sequence"/>
</dbReference>
<name>A0A1N7NKK2_9BACT</name>
<organism evidence="1 2">
    <name type="scientific">Belliella pelovolcani</name>
    <dbReference type="NCBI Taxonomy" id="529505"/>
    <lineage>
        <taxon>Bacteria</taxon>
        <taxon>Pseudomonadati</taxon>
        <taxon>Bacteroidota</taxon>
        <taxon>Cytophagia</taxon>
        <taxon>Cytophagales</taxon>
        <taxon>Cyclobacteriaceae</taxon>
        <taxon>Belliella</taxon>
    </lineage>
</organism>